<evidence type="ECO:0000313" key="6">
    <source>
        <dbReference type="EMBL" id="GJM55114.1"/>
    </source>
</evidence>
<dbReference type="EC" id="3.6.1.1" evidence="2"/>
<dbReference type="RefSeq" id="WP_265590706.1">
    <property type="nucleotide sequence ID" value="NZ_BQKC01000001.1"/>
</dbReference>
<dbReference type="SUPFAM" id="SSF50324">
    <property type="entry name" value="Inorganic pyrophosphatase"/>
    <property type="match status" value="1"/>
</dbReference>
<dbReference type="Gene3D" id="3.90.80.10">
    <property type="entry name" value="Inorganic pyrophosphatase"/>
    <property type="match status" value="1"/>
</dbReference>
<evidence type="ECO:0000256" key="3">
    <source>
        <dbReference type="ARBA" id="ARBA00022723"/>
    </source>
</evidence>
<comment type="caution">
    <text evidence="6">The sequence shown here is derived from an EMBL/GenBank/DDBJ whole genome shotgun (WGS) entry which is preliminary data.</text>
</comment>
<evidence type="ECO:0000256" key="1">
    <source>
        <dbReference type="ARBA" id="ARBA00001946"/>
    </source>
</evidence>
<keyword evidence="7" id="KW-1185">Reference proteome</keyword>
<dbReference type="Pfam" id="PF00719">
    <property type="entry name" value="Pyrophosphatase"/>
    <property type="match status" value="1"/>
</dbReference>
<protein>
    <recommendedName>
        <fullName evidence="2">inorganic diphosphatase</fullName>
        <ecNumber evidence="2">3.6.1.1</ecNumber>
    </recommendedName>
</protein>
<keyword evidence="4" id="KW-0378">Hydrolase</keyword>
<evidence type="ECO:0000313" key="7">
    <source>
        <dbReference type="Proteomes" id="UP001055025"/>
    </source>
</evidence>
<reference evidence="6" key="1">
    <citation type="journal article" date="2022" name="Int. J. Syst. Evol. Microbiol.">
        <title>Granulimonas faecalis gen. nov., sp. nov., and Leptogranulimonas caecicola gen. nov., sp. nov., novel lactate-producing Atopobiaceae bacteria isolated from mouse intestines, and an emended description of the family Atopobiaceae.</title>
        <authorList>
            <person name="Morinaga K."/>
            <person name="Kusada H."/>
            <person name="Sakamoto S."/>
            <person name="Murakami T."/>
            <person name="Toyoda A."/>
            <person name="Mori H."/>
            <person name="Meng X.Y."/>
            <person name="Takashino M."/>
            <person name="Murotomi K."/>
            <person name="Tamaki H."/>
        </authorList>
    </citation>
    <scope>NUCLEOTIDE SEQUENCE</scope>
    <source>
        <strain evidence="6">OPF53</strain>
    </source>
</reference>
<gene>
    <name evidence="6" type="ORF">ATOP_07690</name>
</gene>
<dbReference type="GO" id="GO:0000287">
    <property type="term" value="F:magnesium ion binding"/>
    <property type="evidence" value="ECO:0007669"/>
    <property type="project" value="InterPro"/>
</dbReference>
<dbReference type="GO" id="GO:0006796">
    <property type="term" value="P:phosphate-containing compound metabolic process"/>
    <property type="evidence" value="ECO:0007669"/>
    <property type="project" value="InterPro"/>
</dbReference>
<dbReference type="GO" id="GO:0005737">
    <property type="term" value="C:cytoplasm"/>
    <property type="evidence" value="ECO:0007669"/>
    <property type="project" value="InterPro"/>
</dbReference>
<comment type="cofactor">
    <cofactor evidence="1">
        <name>Mg(2+)</name>
        <dbReference type="ChEBI" id="CHEBI:18420"/>
    </cofactor>
</comment>
<proteinExistence type="predicted"/>
<sequence length="114" mass="13040">MKTDYPDVIGTTVHGRVDRPLGSCHPSHPETVYPVNYGYIEGVLAEDGEEQDAYLLGADGPVEEFEGRVIAVYRRLDDDEDKWVVSLGDTSFSDEEIMERIRFQERFFRGVLLR</sequence>
<dbReference type="GO" id="GO:0004427">
    <property type="term" value="F:inorganic diphosphate phosphatase activity"/>
    <property type="evidence" value="ECO:0007669"/>
    <property type="project" value="UniProtKB-EC"/>
</dbReference>
<evidence type="ECO:0000256" key="5">
    <source>
        <dbReference type="ARBA" id="ARBA00022842"/>
    </source>
</evidence>
<dbReference type="EMBL" id="BQKC01000001">
    <property type="protein sequence ID" value="GJM55114.1"/>
    <property type="molecule type" value="Genomic_DNA"/>
</dbReference>
<accession>A0AAV5B0U4</accession>
<evidence type="ECO:0000256" key="4">
    <source>
        <dbReference type="ARBA" id="ARBA00022801"/>
    </source>
</evidence>
<name>A0AAV5B0U4_9ACTN</name>
<dbReference type="InterPro" id="IPR008162">
    <property type="entry name" value="Pyrophosphatase"/>
</dbReference>
<keyword evidence="5" id="KW-0460">Magnesium</keyword>
<organism evidence="6 7">
    <name type="scientific">Granulimonas faecalis</name>
    <dbReference type="NCBI Taxonomy" id="2894155"/>
    <lineage>
        <taxon>Bacteria</taxon>
        <taxon>Bacillati</taxon>
        <taxon>Actinomycetota</taxon>
        <taxon>Coriobacteriia</taxon>
        <taxon>Coriobacteriales</taxon>
        <taxon>Kribbibacteriaceae</taxon>
        <taxon>Granulimonas</taxon>
    </lineage>
</organism>
<dbReference type="Proteomes" id="UP001055025">
    <property type="component" value="Unassembled WGS sequence"/>
</dbReference>
<evidence type="ECO:0000256" key="2">
    <source>
        <dbReference type="ARBA" id="ARBA00012146"/>
    </source>
</evidence>
<dbReference type="InterPro" id="IPR036649">
    <property type="entry name" value="Pyrophosphatase_sf"/>
</dbReference>
<keyword evidence="3" id="KW-0479">Metal-binding</keyword>
<dbReference type="AlphaFoldDB" id="A0AAV5B0U4"/>